<sequence>MATAAGKTANEARTNSDLEADIKQLKADIDKLTKQLAKTGEHGYGTARRAAAEGVEQLRAQGEAAFDSLRGNARDIEAQMLASVREKPVTSLAIAAGVGFLFALLARR</sequence>
<comment type="caution">
    <text evidence="1">The sequence shown here is derived from an EMBL/GenBank/DDBJ whole genome shotgun (WGS) entry which is preliminary data.</text>
</comment>
<name>A0A6M7TVH2_RHILI</name>
<dbReference type="EMBL" id="LYTK01000012">
    <property type="protein sequence ID" value="OBQ65938.1"/>
    <property type="molecule type" value="Genomic_DNA"/>
</dbReference>
<gene>
    <name evidence="1" type="ORF">A8145_17600</name>
</gene>
<dbReference type="PANTHER" id="PTHR35893:SF3">
    <property type="entry name" value="INNER MEMBRANE PROTEIN"/>
    <property type="match status" value="1"/>
</dbReference>
<dbReference type="AlphaFoldDB" id="A0A6M7TVH2"/>
<dbReference type="GO" id="GO:0043022">
    <property type="term" value="F:ribosome binding"/>
    <property type="evidence" value="ECO:0007669"/>
    <property type="project" value="InterPro"/>
</dbReference>
<dbReference type="Proteomes" id="UP000093737">
    <property type="component" value="Unassembled WGS sequence"/>
</dbReference>
<evidence type="ECO:0000313" key="1">
    <source>
        <dbReference type="EMBL" id="OBQ65938.1"/>
    </source>
</evidence>
<accession>A0A6M7TVH2</accession>
<protein>
    <submittedName>
        <fullName evidence="1">Uncharacterized protein</fullName>
    </submittedName>
</protein>
<evidence type="ECO:0000313" key="2">
    <source>
        <dbReference type="Proteomes" id="UP000093737"/>
    </source>
</evidence>
<organism evidence="1 2">
    <name type="scientific">Rhizobium loti</name>
    <name type="common">Mesorhizobium loti</name>
    <dbReference type="NCBI Taxonomy" id="381"/>
    <lineage>
        <taxon>Bacteria</taxon>
        <taxon>Pseudomonadati</taxon>
        <taxon>Pseudomonadota</taxon>
        <taxon>Alphaproteobacteria</taxon>
        <taxon>Hyphomicrobiales</taxon>
        <taxon>Phyllobacteriaceae</taxon>
        <taxon>Mesorhizobium</taxon>
    </lineage>
</organism>
<proteinExistence type="predicted"/>
<dbReference type="RefSeq" id="WP_056575821.1">
    <property type="nucleotide sequence ID" value="NZ_CP033334.1"/>
</dbReference>
<dbReference type="PANTHER" id="PTHR35893">
    <property type="entry name" value="INNER MEMBRANE PROTEIN-RELATED"/>
    <property type="match status" value="1"/>
</dbReference>
<reference evidence="1 2" key="1">
    <citation type="submission" date="2016-05" db="EMBL/GenBank/DDBJ databases">
        <authorList>
            <person name="Ramsay J.P."/>
        </authorList>
    </citation>
    <scope>NUCLEOTIDE SEQUENCE [LARGE SCALE GENOMIC DNA]</scope>
    <source>
        <strain evidence="1 2">NZP2042</strain>
    </source>
</reference>
<dbReference type="InterPro" id="IPR010279">
    <property type="entry name" value="YqjD/ElaB"/>
</dbReference>